<sequence length="501" mass="55971">MAAPTSPYGAKSPRAAYAYPERANVKMSEALRVLDEGVHPLVIHSSQILAAALLVTAAVNHFPKITVADLAEIWRSLQIDVAYAFALTAVAVLLLGYYALRHPRPVYLVDFATWQLRDDKDDGSLSATSDFFRSTITDCGNFCDESVDFQMKLFERNQISERCYFPPGIRAYRKGERDFDFSMAAARKEFETVVFTTVDELLAKTGVKPRDIDILVVNCSLFNPTPSLAAIVINHYQMKDSVQSYSLGGMGCSAGLISIHLAKDLLQVYPRKRALVISTENITQNFYQGNEKSMLISNTLFRMGGAAVLLSGRHADRRVAKYQLLHTVRTHKGADPDAYRCVFQEEDKAGHVGVRLSKDVMECAGAAMKTNISVLAPLILPVSEQVRFLANYVARKWLRMKGVKGYVPDFTTAVQHFCIHTGGRAVLDALQANLSLSDYYLEPSRYSLWRWGNVSSASVWYELDWLEKSGRIRRGDKVWQIGFGSGFKCNSAVWRACRAMP</sequence>
<dbReference type="EC" id="2.3.1.-" evidence="3"/>
<dbReference type="PANTHER" id="PTHR31561">
    <property type="entry name" value="3-KETOACYL-COA SYNTHASE"/>
    <property type="match status" value="1"/>
</dbReference>
<dbReference type="PIRSF" id="PIRSF036417">
    <property type="entry name" value="3-ktacl-CoA_syn"/>
    <property type="match status" value="1"/>
</dbReference>
<dbReference type="Pfam" id="PF08541">
    <property type="entry name" value="ACP_syn_III_C"/>
    <property type="match status" value="1"/>
</dbReference>
<dbReference type="Pfam" id="PF08392">
    <property type="entry name" value="FAE1_CUT1_RppA"/>
    <property type="match status" value="1"/>
</dbReference>
<feature type="domain" description="FAE" evidence="5">
    <location>
        <begin position="99"/>
        <end position="397"/>
    </location>
</feature>
<organism evidence="7 8">
    <name type="scientific">Diacronema lutheri</name>
    <name type="common">Unicellular marine alga</name>
    <name type="synonym">Monochrysis lutheri</name>
    <dbReference type="NCBI Taxonomy" id="2081491"/>
    <lineage>
        <taxon>Eukaryota</taxon>
        <taxon>Haptista</taxon>
        <taxon>Haptophyta</taxon>
        <taxon>Pavlovophyceae</taxon>
        <taxon>Pavlovales</taxon>
        <taxon>Pavlovaceae</taxon>
        <taxon>Diacronema</taxon>
    </lineage>
</organism>
<dbReference type="SUPFAM" id="SSF53901">
    <property type="entry name" value="Thiolase-like"/>
    <property type="match status" value="2"/>
</dbReference>
<dbReference type="AlphaFoldDB" id="A0A8J5XGC3"/>
<evidence type="ECO:0000256" key="2">
    <source>
        <dbReference type="ARBA" id="ARBA00022679"/>
    </source>
</evidence>
<dbReference type="GO" id="GO:0016020">
    <property type="term" value="C:membrane"/>
    <property type="evidence" value="ECO:0007669"/>
    <property type="project" value="InterPro"/>
</dbReference>
<feature type="transmembrane region" description="Helical" evidence="4">
    <location>
        <begin position="81"/>
        <end position="100"/>
    </location>
</feature>
<dbReference type="Gene3D" id="3.40.47.10">
    <property type="match status" value="1"/>
</dbReference>
<comment type="caution">
    <text evidence="7">The sequence shown here is derived from an EMBL/GenBank/DDBJ whole genome shotgun (WGS) entry which is preliminary data.</text>
</comment>
<gene>
    <name evidence="7" type="ORF">KFE25_011888</name>
</gene>
<keyword evidence="4" id="KW-0812">Transmembrane</keyword>
<reference evidence="7" key="1">
    <citation type="submission" date="2021-05" db="EMBL/GenBank/DDBJ databases">
        <title>The genome of the haptophyte Pavlova lutheri (Diacronema luteri, Pavlovales) - a model for lipid biosynthesis in eukaryotic algae.</title>
        <authorList>
            <person name="Hulatt C.J."/>
            <person name="Posewitz M.C."/>
        </authorList>
    </citation>
    <scope>NUCLEOTIDE SEQUENCE</scope>
    <source>
        <strain evidence="7">NIVA-4/92</strain>
    </source>
</reference>
<dbReference type="OMA" id="WYELNFI"/>
<evidence type="ECO:0000256" key="1">
    <source>
        <dbReference type="ARBA" id="ARBA00005531"/>
    </source>
</evidence>
<comment type="similarity">
    <text evidence="1 3">Belongs to the thiolase-like superfamily. Chalcone/stilbene synthases family.</text>
</comment>
<evidence type="ECO:0000313" key="7">
    <source>
        <dbReference type="EMBL" id="KAG8460397.1"/>
    </source>
</evidence>
<evidence type="ECO:0000313" key="8">
    <source>
        <dbReference type="Proteomes" id="UP000751190"/>
    </source>
</evidence>
<evidence type="ECO:0000259" key="5">
    <source>
        <dbReference type="Pfam" id="PF08392"/>
    </source>
</evidence>
<dbReference type="InterPro" id="IPR016039">
    <property type="entry name" value="Thiolase-like"/>
</dbReference>
<dbReference type="InterPro" id="IPR012392">
    <property type="entry name" value="3-ktacl-CoA_syn"/>
</dbReference>
<dbReference type="OrthoDB" id="329835at2759"/>
<keyword evidence="2 3" id="KW-0808">Transferase</keyword>
<protein>
    <recommendedName>
        <fullName evidence="3">3-ketoacyl-CoA synthase</fullName>
        <ecNumber evidence="3">2.3.1.-</ecNumber>
    </recommendedName>
</protein>
<keyword evidence="4" id="KW-1133">Transmembrane helix</keyword>
<dbReference type="GO" id="GO:0006633">
    <property type="term" value="P:fatty acid biosynthetic process"/>
    <property type="evidence" value="ECO:0007669"/>
    <property type="project" value="UniProtKB-UniPathway"/>
</dbReference>
<keyword evidence="8" id="KW-1185">Reference proteome</keyword>
<dbReference type="InterPro" id="IPR013601">
    <property type="entry name" value="FAE1_typ3_polyketide_synth"/>
</dbReference>
<dbReference type="GO" id="GO:0016747">
    <property type="term" value="F:acyltransferase activity, transferring groups other than amino-acyl groups"/>
    <property type="evidence" value="ECO:0007669"/>
    <property type="project" value="InterPro"/>
</dbReference>
<evidence type="ECO:0000256" key="4">
    <source>
        <dbReference type="SAM" id="Phobius"/>
    </source>
</evidence>
<dbReference type="UniPathway" id="UPA00094"/>
<name>A0A8J5XGC3_DIALT</name>
<dbReference type="InterPro" id="IPR013747">
    <property type="entry name" value="ACP_syn_III_C"/>
</dbReference>
<keyword evidence="4" id="KW-0472">Membrane</keyword>
<dbReference type="CDD" id="cd00831">
    <property type="entry name" value="CHS_like"/>
    <property type="match status" value="1"/>
</dbReference>
<feature type="domain" description="Beta-ketoacyl-[acyl-carrier-protein] synthase III C-terminal" evidence="6">
    <location>
        <begin position="413"/>
        <end position="495"/>
    </location>
</feature>
<proteinExistence type="inferred from homology"/>
<dbReference type="Proteomes" id="UP000751190">
    <property type="component" value="Unassembled WGS sequence"/>
</dbReference>
<evidence type="ECO:0000259" key="6">
    <source>
        <dbReference type="Pfam" id="PF08541"/>
    </source>
</evidence>
<keyword evidence="3" id="KW-0012">Acyltransferase</keyword>
<evidence type="ECO:0000256" key="3">
    <source>
        <dbReference type="PIRNR" id="PIRNR036417"/>
    </source>
</evidence>
<accession>A0A8J5XGC3</accession>
<dbReference type="EMBL" id="JAGTXO010000033">
    <property type="protein sequence ID" value="KAG8460397.1"/>
    <property type="molecule type" value="Genomic_DNA"/>
</dbReference>
<comment type="pathway">
    <text evidence="3">Lipid metabolism; fatty acid biosynthesis.</text>
</comment>